<protein>
    <submittedName>
        <fullName evidence="2">Uncharacterized protein</fullName>
    </submittedName>
</protein>
<reference evidence="2 3" key="1">
    <citation type="submission" date="2016-01" db="EMBL/GenBank/DDBJ databases">
        <authorList>
            <person name="Oliw E.H."/>
        </authorList>
    </citation>
    <scope>NUCLEOTIDE SEQUENCE [LARGE SCALE GENOMIC DNA]</scope>
    <source>
        <strain evidence="2">LMG 27134</strain>
    </source>
</reference>
<dbReference type="PROSITE" id="PS50088">
    <property type="entry name" value="ANK_REPEAT"/>
    <property type="match status" value="1"/>
</dbReference>
<dbReference type="InterPro" id="IPR036770">
    <property type="entry name" value="Ankyrin_rpt-contain_sf"/>
</dbReference>
<evidence type="ECO:0000256" key="1">
    <source>
        <dbReference type="PROSITE-ProRule" id="PRU00023"/>
    </source>
</evidence>
<feature type="repeat" description="ANK" evidence="1">
    <location>
        <begin position="23"/>
        <end position="55"/>
    </location>
</feature>
<name>A0A158JW67_9BURK</name>
<dbReference type="Pfam" id="PF13857">
    <property type="entry name" value="Ank_5"/>
    <property type="match status" value="1"/>
</dbReference>
<accession>A0A158JW67</accession>
<dbReference type="AlphaFoldDB" id="A0A158JW67"/>
<dbReference type="InterPro" id="IPR002110">
    <property type="entry name" value="Ankyrin_rpt"/>
</dbReference>
<gene>
    <name evidence="2" type="ORF">AWB69_08912</name>
</gene>
<keyword evidence="1" id="KW-0040">ANK repeat</keyword>
<dbReference type="RefSeq" id="WP_062092923.1">
    <property type="nucleotide sequence ID" value="NZ_FCOK02000129.1"/>
</dbReference>
<dbReference type="Gene3D" id="1.25.40.20">
    <property type="entry name" value="Ankyrin repeat-containing domain"/>
    <property type="match status" value="1"/>
</dbReference>
<sequence length="84" mass="8844">MCSPYRLPGTHPAYGCQKGTPLAIDTPLHLAAGHGQTGNLKKLIASGGDPEVRTTDGRTPYDVVLAIRARGVGPDRHARNVMVA</sequence>
<proteinExistence type="predicted"/>
<dbReference type="Proteomes" id="UP000054683">
    <property type="component" value="Unassembled WGS sequence"/>
</dbReference>
<evidence type="ECO:0000313" key="3">
    <source>
        <dbReference type="Proteomes" id="UP000054683"/>
    </source>
</evidence>
<dbReference type="SUPFAM" id="SSF48403">
    <property type="entry name" value="Ankyrin repeat"/>
    <property type="match status" value="1"/>
</dbReference>
<dbReference type="EMBL" id="FCOK02000129">
    <property type="protein sequence ID" value="SAL73066.1"/>
    <property type="molecule type" value="Genomic_DNA"/>
</dbReference>
<evidence type="ECO:0000313" key="2">
    <source>
        <dbReference type="EMBL" id="SAL73066.1"/>
    </source>
</evidence>
<organism evidence="2 3">
    <name type="scientific">Caballeronia udeis</name>
    <dbReference type="NCBI Taxonomy" id="1232866"/>
    <lineage>
        <taxon>Bacteria</taxon>
        <taxon>Pseudomonadati</taxon>
        <taxon>Pseudomonadota</taxon>
        <taxon>Betaproteobacteria</taxon>
        <taxon>Burkholderiales</taxon>
        <taxon>Burkholderiaceae</taxon>
        <taxon>Caballeronia</taxon>
    </lineage>
</organism>